<gene>
    <name evidence="1" type="ORF">K1T71_003466</name>
</gene>
<organism evidence="1 2">
    <name type="scientific">Dendrolimus kikuchii</name>
    <dbReference type="NCBI Taxonomy" id="765133"/>
    <lineage>
        <taxon>Eukaryota</taxon>
        <taxon>Metazoa</taxon>
        <taxon>Ecdysozoa</taxon>
        <taxon>Arthropoda</taxon>
        <taxon>Hexapoda</taxon>
        <taxon>Insecta</taxon>
        <taxon>Pterygota</taxon>
        <taxon>Neoptera</taxon>
        <taxon>Endopterygota</taxon>
        <taxon>Lepidoptera</taxon>
        <taxon>Glossata</taxon>
        <taxon>Ditrysia</taxon>
        <taxon>Bombycoidea</taxon>
        <taxon>Lasiocampidae</taxon>
        <taxon>Dendrolimus</taxon>
    </lineage>
</organism>
<proteinExistence type="predicted"/>
<accession>A0ACC1DCJ4</accession>
<evidence type="ECO:0000313" key="2">
    <source>
        <dbReference type="Proteomes" id="UP000824533"/>
    </source>
</evidence>
<sequence>MENQYITLRRTRTQPLLNQIDSNMTIDQLDVTSNSLPDISIEDDKQTCNLLKQIDELKLQLYSAHSEIEQLNIENRELQRKNEDLIKKNDMYKKVMNSPVKLNSPPLKKKITVSKIDKETQTCIQIDSATLISKSNRQTQTHNSNNTEQPIYNMASVSKTSCNIPEKLEPIVDVKSKLCIISNNKRNKILSIVQDTMGNEFKFCHYLTPNGDVQQLLKGLQEKLINFSFSDYCIILIGDEDFQEQNNNQELVNYIRKILKEITHTNVIICTPSYHYGYLKDSINQRIQNFNNSIYFDLQKHNYAYLFDTNLYLVYDYSMFYKWSGKINNIGLRVILKNLALSIHKNKNTNTNVNNINIELKFDCINDKFFL</sequence>
<dbReference type="EMBL" id="CM034391">
    <property type="protein sequence ID" value="KAJ0181381.1"/>
    <property type="molecule type" value="Genomic_DNA"/>
</dbReference>
<dbReference type="Proteomes" id="UP000824533">
    <property type="component" value="Linkage Group LG05"/>
</dbReference>
<name>A0ACC1DCJ4_9NEOP</name>
<evidence type="ECO:0000313" key="1">
    <source>
        <dbReference type="EMBL" id="KAJ0181381.1"/>
    </source>
</evidence>
<reference evidence="1 2" key="1">
    <citation type="journal article" date="2021" name="Front. Genet.">
        <title>Chromosome-Level Genome Assembly Reveals Significant Gene Expansion in the Toll and IMD Signaling Pathways of Dendrolimus kikuchii.</title>
        <authorList>
            <person name="Zhou J."/>
            <person name="Wu P."/>
            <person name="Xiong Z."/>
            <person name="Liu N."/>
            <person name="Zhao N."/>
            <person name="Ji M."/>
            <person name="Qiu Y."/>
            <person name="Yang B."/>
        </authorList>
    </citation>
    <scope>NUCLEOTIDE SEQUENCE [LARGE SCALE GENOMIC DNA]</scope>
    <source>
        <strain evidence="1">Ann1</strain>
    </source>
</reference>
<comment type="caution">
    <text evidence="1">The sequence shown here is derived from an EMBL/GenBank/DDBJ whole genome shotgun (WGS) entry which is preliminary data.</text>
</comment>
<keyword evidence="2" id="KW-1185">Reference proteome</keyword>
<protein>
    <submittedName>
        <fullName evidence="1">Uncharacterized protein</fullName>
    </submittedName>
</protein>